<keyword evidence="6" id="KW-0963">Cytoplasm</keyword>
<dbReference type="PANTHER" id="PTHR19237:SF20">
    <property type="entry name" value="NUCLEOBINDIN 1"/>
    <property type="match status" value="1"/>
</dbReference>
<feature type="chain" id="PRO_5043646466" evidence="18">
    <location>
        <begin position="20"/>
        <end position="421"/>
    </location>
</feature>
<dbReference type="FunCoup" id="K1PUR2">
    <property type="interactions" value="1301"/>
</dbReference>
<dbReference type="GO" id="GO:0005509">
    <property type="term" value="F:calcium ion binding"/>
    <property type="evidence" value="ECO:0007669"/>
    <property type="project" value="InterPro"/>
</dbReference>
<evidence type="ECO:0000256" key="13">
    <source>
        <dbReference type="ARBA" id="ARBA00023034"/>
    </source>
</evidence>
<feature type="compositionally biased region" description="Basic residues" evidence="17">
    <location>
        <begin position="198"/>
        <end position="209"/>
    </location>
</feature>
<keyword evidence="13" id="KW-0333">Golgi apparatus</keyword>
<comment type="subcellular location">
    <subcellularLocation>
        <location evidence="2">Cytoplasm</location>
    </subcellularLocation>
    <subcellularLocation>
        <location evidence="3">Golgi apparatus</location>
    </subcellularLocation>
    <subcellularLocation>
        <location evidence="1">Membrane</location>
        <topology evidence="1">Peripheral membrane protein</topology>
    </subcellularLocation>
    <subcellularLocation>
        <location evidence="4">Secreted</location>
    </subcellularLocation>
</comment>
<dbReference type="SUPFAM" id="SSF47473">
    <property type="entry name" value="EF-hand"/>
    <property type="match status" value="1"/>
</dbReference>
<dbReference type="Pfam" id="PF13499">
    <property type="entry name" value="EF-hand_7"/>
    <property type="match status" value="1"/>
</dbReference>
<evidence type="ECO:0000256" key="8">
    <source>
        <dbReference type="ARBA" id="ARBA00022553"/>
    </source>
</evidence>
<dbReference type="InterPro" id="IPR018247">
    <property type="entry name" value="EF_Hand_1_Ca_BS"/>
</dbReference>
<keyword evidence="7" id="KW-0964">Secreted</keyword>
<gene>
    <name evidence="19" type="ORF">CGI_10001658</name>
</gene>
<dbReference type="HOGENOM" id="CLU_031153_1_1_1"/>
<comment type="similarity">
    <text evidence="5">Belongs to the nucleobindin family.</text>
</comment>
<name>K1PUR2_MAGGI</name>
<keyword evidence="12" id="KW-0106">Calcium</keyword>
<evidence type="ECO:0000256" key="17">
    <source>
        <dbReference type="SAM" id="MobiDB-lite"/>
    </source>
</evidence>
<dbReference type="Pfam" id="PF25434">
    <property type="entry name" value="NUCB1_N"/>
    <property type="match status" value="1"/>
</dbReference>
<keyword evidence="8" id="KW-0597">Phosphoprotein</keyword>
<feature type="signal peptide" evidence="18">
    <location>
        <begin position="1"/>
        <end position="19"/>
    </location>
</feature>
<accession>K1PUR2</accession>
<feature type="compositionally biased region" description="Basic and acidic residues" evidence="17">
    <location>
        <begin position="168"/>
        <end position="197"/>
    </location>
</feature>
<evidence type="ECO:0000256" key="10">
    <source>
        <dbReference type="ARBA" id="ARBA00022729"/>
    </source>
</evidence>
<evidence type="ECO:0000256" key="9">
    <source>
        <dbReference type="ARBA" id="ARBA00022658"/>
    </source>
</evidence>
<dbReference type="InterPro" id="IPR040250">
    <property type="entry name" value="Nucleobindin"/>
</dbReference>
<evidence type="ECO:0000256" key="14">
    <source>
        <dbReference type="ARBA" id="ARBA00023125"/>
    </source>
</evidence>
<dbReference type="InterPro" id="IPR011992">
    <property type="entry name" value="EF-hand-dom_pair"/>
</dbReference>
<evidence type="ECO:0000256" key="15">
    <source>
        <dbReference type="ARBA" id="ARBA00023136"/>
    </source>
</evidence>
<keyword evidence="11" id="KW-0677">Repeat</keyword>
<evidence type="ECO:0000256" key="4">
    <source>
        <dbReference type="ARBA" id="ARBA00004613"/>
    </source>
</evidence>
<dbReference type="AlphaFoldDB" id="K1PUR2"/>
<keyword evidence="14" id="KW-0238">DNA-binding</keyword>
<keyword evidence="9" id="KW-0344">Guanine-nucleotide releasing factor</keyword>
<dbReference type="PROSITE" id="PS00018">
    <property type="entry name" value="EF_HAND_1"/>
    <property type="match status" value="2"/>
</dbReference>
<evidence type="ECO:0000256" key="7">
    <source>
        <dbReference type="ARBA" id="ARBA00022525"/>
    </source>
</evidence>
<keyword evidence="10 18" id="KW-0732">Signal</keyword>
<evidence type="ECO:0000256" key="6">
    <source>
        <dbReference type="ARBA" id="ARBA00022490"/>
    </source>
</evidence>
<reference evidence="19" key="1">
    <citation type="journal article" date="2012" name="Nature">
        <title>The oyster genome reveals stress adaptation and complexity of shell formation.</title>
        <authorList>
            <person name="Zhang G."/>
            <person name="Fang X."/>
            <person name="Guo X."/>
            <person name="Li L."/>
            <person name="Luo R."/>
            <person name="Xu F."/>
            <person name="Yang P."/>
            <person name="Zhang L."/>
            <person name="Wang X."/>
            <person name="Qi H."/>
            <person name="Xiong Z."/>
            <person name="Que H."/>
            <person name="Xie Y."/>
            <person name="Holland P.W."/>
            <person name="Paps J."/>
            <person name="Zhu Y."/>
            <person name="Wu F."/>
            <person name="Chen Y."/>
            <person name="Wang J."/>
            <person name="Peng C."/>
            <person name="Meng J."/>
            <person name="Yang L."/>
            <person name="Liu J."/>
            <person name="Wen B."/>
            <person name="Zhang N."/>
            <person name="Huang Z."/>
            <person name="Zhu Q."/>
            <person name="Feng Y."/>
            <person name="Mount A."/>
            <person name="Hedgecock D."/>
            <person name="Xu Z."/>
            <person name="Liu Y."/>
            <person name="Domazet-Loso T."/>
            <person name="Du Y."/>
            <person name="Sun X."/>
            <person name="Zhang S."/>
            <person name="Liu B."/>
            <person name="Cheng P."/>
            <person name="Jiang X."/>
            <person name="Li J."/>
            <person name="Fan D."/>
            <person name="Wang W."/>
            <person name="Fu W."/>
            <person name="Wang T."/>
            <person name="Wang B."/>
            <person name="Zhang J."/>
            <person name="Peng Z."/>
            <person name="Li Y."/>
            <person name="Li N."/>
            <person name="Wang J."/>
            <person name="Chen M."/>
            <person name="He Y."/>
            <person name="Tan F."/>
            <person name="Song X."/>
            <person name="Zheng Q."/>
            <person name="Huang R."/>
            <person name="Yang H."/>
            <person name="Du X."/>
            <person name="Chen L."/>
            <person name="Yang M."/>
            <person name="Gaffney P.M."/>
            <person name="Wang S."/>
            <person name="Luo L."/>
            <person name="She Z."/>
            <person name="Ming Y."/>
            <person name="Huang W."/>
            <person name="Zhang S."/>
            <person name="Huang B."/>
            <person name="Zhang Y."/>
            <person name="Qu T."/>
            <person name="Ni P."/>
            <person name="Miao G."/>
            <person name="Wang J."/>
            <person name="Wang Q."/>
            <person name="Steinberg C.E."/>
            <person name="Wang H."/>
            <person name="Li N."/>
            <person name="Qian L."/>
            <person name="Zhang G."/>
            <person name="Li Y."/>
            <person name="Yang H."/>
            <person name="Liu X."/>
            <person name="Wang J."/>
            <person name="Yin Y."/>
            <person name="Wang J."/>
        </authorList>
    </citation>
    <scope>NUCLEOTIDE SEQUENCE [LARGE SCALE GENOMIC DNA]</scope>
    <source>
        <strain evidence="19">05x7-T-G4-1.051#20</strain>
    </source>
</reference>
<dbReference type="InterPro" id="IPR057576">
    <property type="entry name" value="NUCB1_N"/>
</dbReference>
<protein>
    <submittedName>
        <fullName evidence="19">Nucleobindin-2</fullName>
    </submittedName>
</protein>
<dbReference type="GO" id="GO:0005794">
    <property type="term" value="C:Golgi apparatus"/>
    <property type="evidence" value="ECO:0007669"/>
    <property type="project" value="UniProtKB-SubCell"/>
</dbReference>
<keyword evidence="15" id="KW-0472">Membrane</keyword>
<dbReference type="InParanoid" id="K1PUR2"/>
<dbReference type="EMBL" id="JH818165">
    <property type="protein sequence ID" value="EKC22699.1"/>
    <property type="molecule type" value="Genomic_DNA"/>
</dbReference>
<feature type="region of interest" description="Disordered" evidence="17">
    <location>
        <begin position="168"/>
        <end position="213"/>
    </location>
</feature>
<dbReference type="PROSITE" id="PS50222">
    <property type="entry name" value="EF_HAND_2"/>
    <property type="match status" value="1"/>
</dbReference>
<sequence>MRHILYVFVVCFVIQGIVCPPVNQNPTPKPEEGKEDQDTGLHYDRYLKEVVMTLEEDPEFRKKLEEANVTDIKSGKIAMHLEKVAHHVREKLDEIKRKEVNRLRVLAKERMKQMQGIQKIDESVLHHVDVQNPHSFEMKDLERLIQKATKDLDELDKQRREEFKNYELEKEHERREHLKELPEEERKKEEQKYDELKKKHKDHPKLHHPGSKDQLEEVWEKNDHLDKDAFDPRTFFMKHDLDGNKLLDEEEIEALFQKELDQVYDPNNPEDDMEERYEEMSRMREHVMKELDKDGDKLVSMDEFMQYTKSDEFNKDEGWDTLENEEQYTEEELKEYERMLMEEEERRRQQGAFNSHAQPGLVKEYKRKINFMGTSSSMIRTPAQGEKCTYFPLSTLGYRDTLSTTLDVDIFFRIQKNVLSN</sequence>
<evidence type="ECO:0000256" key="2">
    <source>
        <dbReference type="ARBA" id="ARBA00004496"/>
    </source>
</evidence>
<evidence type="ECO:0000256" key="1">
    <source>
        <dbReference type="ARBA" id="ARBA00004170"/>
    </source>
</evidence>
<evidence type="ECO:0000256" key="11">
    <source>
        <dbReference type="ARBA" id="ARBA00022737"/>
    </source>
</evidence>
<dbReference type="GO" id="GO:0016020">
    <property type="term" value="C:membrane"/>
    <property type="evidence" value="ECO:0007669"/>
    <property type="project" value="UniProtKB-SubCell"/>
</dbReference>
<feature type="coiled-coil region" evidence="16">
    <location>
        <begin position="319"/>
        <end position="346"/>
    </location>
</feature>
<evidence type="ECO:0000256" key="16">
    <source>
        <dbReference type="SAM" id="Coils"/>
    </source>
</evidence>
<keyword evidence="16" id="KW-0175">Coiled coil</keyword>
<evidence type="ECO:0000256" key="5">
    <source>
        <dbReference type="ARBA" id="ARBA00008063"/>
    </source>
</evidence>
<dbReference type="Gene3D" id="1.10.238.10">
    <property type="entry name" value="EF-hand"/>
    <property type="match status" value="1"/>
</dbReference>
<organism evidence="19">
    <name type="scientific">Magallana gigas</name>
    <name type="common">Pacific oyster</name>
    <name type="synonym">Crassostrea gigas</name>
    <dbReference type="NCBI Taxonomy" id="29159"/>
    <lineage>
        <taxon>Eukaryota</taxon>
        <taxon>Metazoa</taxon>
        <taxon>Spiralia</taxon>
        <taxon>Lophotrochozoa</taxon>
        <taxon>Mollusca</taxon>
        <taxon>Bivalvia</taxon>
        <taxon>Autobranchia</taxon>
        <taxon>Pteriomorphia</taxon>
        <taxon>Ostreida</taxon>
        <taxon>Ostreoidea</taxon>
        <taxon>Ostreidae</taxon>
        <taxon>Magallana</taxon>
    </lineage>
</organism>
<proteinExistence type="inferred from homology"/>
<dbReference type="PANTHER" id="PTHR19237">
    <property type="entry name" value="NUCLEOBINDIN"/>
    <property type="match status" value="1"/>
</dbReference>
<dbReference type="GO" id="GO:0005085">
    <property type="term" value="F:guanyl-nucleotide exchange factor activity"/>
    <property type="evidence" value="ECO:0007669"/>
    <property type="project" value="UniProtKB-KW"/>
</dbReference>
<dbReference type="GO" id="GO:0070062">
    <property type="term" value="C:extracellular exosome"/>
    <property type="evidence" value="ECO:0007669"/>
    <property type="project" value="TreeGrafter"/>
</dbReference>
<dbReference type="GO" id="GO:0003677">
    <property type="term" value="F:DNA binding"/>
    <property type="evidence" value="ECO:0007669"/>
    <property type="project" value="UniProtKB-KW"/>
</dbReference>
<evidence type="ECO:0000256" key="12">
    <source>
        <dbReference type="ARBA" id="ARBA00022837"/>
    </source>
</evidence>
<dbReference type="GO" id="GO:0005793">
    <property type="term" value="C:endoplasmic reticulum-Golgi intermediate compartment"/>
    <property type="evidence" value="ECO:0007669"/>
    <property type="project" value="TreeGrafter"/>
</dbReference>
<dbReference type="InterPro" id="IPR002048">
    <property type="entry name" value="EF_hand_dom"/>
</dbReference>
<evidence type="ECO:0000313" key="19">
    <source>
        <dbReference type="EMBL" id="EKC22699.1"/>
    </source>
</evidence>
<evidence type="ECO:0000256" key="3">
    <source>
        <dbReference type="ARBA" id="ARBA00004555"/>
    </source>
</evidence>
<evidence type="ECO:0000256" key="18">
    <source>
        <dbReference type="SAM" id="SignalP"/>
    </source>
</evidence>